<feature type="domain" description="RES" evidence="1">
    <location>
        <begin position="18"/>
        <end position="144"/>
    </location>
</feature>
<evidence type="ECO:0000259" key="1">
    <source>
        <dbReference type="SMART" id="SM00953"/>
    </source>
</evidence>
<gene>
    <name evidence="2" type="ORF">pBPS103</name>
</gene>
<protein>
    <submittedName>
        <fullName evidence="2">RES domain-containing protein</fullName>
    </submittedName>
</protein>
<accession>A0A0C5B4L3</accession>
<reference evidence="2" key="1">
    <citation type="submission" date="2013-07" db="EMBL/GenBank/DDBJ databases">
        <title>Complete sequence of a native Burkholderia pseudomallei plasmid.</title>
        <authorList>
            <person name="Stone J.K."/>
            <person name="Bollig M.C."/>
            <person name="Gibbons H.S."/>
            <person name="Mayo M."/>
            <person name="Currie B.J."/>
            <person name="Keim P."/>
            <person name="Tuanyok A."/>
        </authorList>
    </citation>
    <scope>NUCLEOTIDE SEQUENCE</scope>
    <source>
        <strain evidence="2">MSHR1950</strain>
        <plasmid evidence="2">pBPSE01</plasmid>
    </source>
</reference>
<dbReference type="Pfam" id="PF08808">
    <property type="entry name" value="RES"/>
    <property type="match status" value="1"/>
</dbReference>
<geneLocation type="plasmid" evidence="2">
    <name>pBPSE01</name>
</geneLocation>
<proteinExistence type="predicted"/>
<dbReference type="InterPro" id="IPR014914">
    <property type="entry name" value="RES_dom"/>
</dbReference>
<dbReference type="SMART" id="SM00953">
    <property type="entry name" value="RES"/>
    <property type="match status" value="1"/>
</dbReference>
<dbReference type="RefSeq" id="WP_058035206.1">
    <property type="nucleotide sequence ID" value="NZ_KF418775.1"/>
</dbReference>
<evidence type="ECO:0000313" key="2">
    <source>
        <dbReference type="EMBL" id="AJL34986.1"/>
    </source>
</evidence>
<dbReference type="EMBL" id="KF418775">
    <property type="protein sequence ID" value="AJL34986.1"/>
    <property type="molecule type" value="Genomic_DNA"/>
</dbReference>
<organism evidence="2">
    <name type="scientific">Burkholderia pseudomallei</name>
    <name type="common">Pseudomonas pseudomallei</name>
    <dbReference type="NCBI Taxonomy" id="28450"/>
    <lineage>
        <taxon>Bacteria</taxon>
        <taxon>Pseudomonadati</taxon>
        <taxon>Pseudomonadota</taxon>
        <taxon>Betaproteobacteria</taxon>
        <taxon>Burkholderiales</taxon>
        <taxon>Burkholderiaceae</taxon>
        <taxon>Burkholderia</taxon>
        <taxon>pseudomallei group</taxon>
    </lineage>
</organism>
<name>A0A0C5B4L3_BURPE</name>
<dbReference type="AlphaFoldDB" id="A0A0C5B4L3"/>
<sequence length="161" mass="17472">MRVYRLAKEKPGHYRADDLSGNGAALVGGRWNPRGMRALYTCCHASTAVLEALVHMAGLLPKGGYFLVTLEVPDAAYEAALAPALPDDWAELTRTPDSTAEIGRQWLEAGDHLAMRVPSVVCPTDFNLLLNPMHPDMAQVQVVDKALFAMDPRLFAASARG</sequence>
<keyword evidence="2" id="KW-0614">Plasmid</keyword>